<evidence type="ECO:0000313" key="2">
    <source>
        <dbReference type="EMBL" id="KAL2819661.1"/>
    </source>
</evidence>
<evidence type="ECO:0000256" key="1">
    <source>
        <dbReference type="SAM" id="SignalP"/>
    </source>
</evidence>
<feature type="chain" id="PRO_5046696147" evidence="1">
    <location>
        <begin position="23"/>
        <end position="84"/>
    </location>
</feature>
<gene>
    <name evidence="2" type="ORF">BDW59DRAFT_164989</name>
</gene>
<evidence type="ECO:0000313" key="3">
    <source>
        <dbReference type="Proteomes" id="UP001610335"/>
    </source>
</evidence>
<organism evidence="2 3">
    <name type="scientific">Aspergillus cavernicola</name>
    <dbReference type="NCBI Taxonomy" id="176166"/>
    <lineage>
        <taxon>Eukaryota</taxon>
        <taxon>Fungi</taxon>
        <taxon>Dikarya</taxon>
        <taxon>Ascomycota</taxon>
        <taxon>Pezizomycotina</taxon>
        <taxon>Eurotiomycetes</taxon>
        <taxon>Eurotiomycetidae</taxon>
        <taxon>Eurotiales</taxon>
        <taxon>Aspergillaceae</taxon>
        <taxon>Aspergillus</taxon>
        <taxon>Aspergillus subgen. Nidulantes</taxon>
    </lineage>
</organism>
<comment type="caution">
    <text evidence="2">The sequence shown here is derived from an EMBL/GenBank/DDBJ whole genome shotgun (WGS) entry which is preliminary data.</text>
</comment>
<keyword evidence="3" id="KW-1185">Reference proteome</keyword>
<proteinExistence type="predicted"/>
<name>A0ABR4HVZ1_9EURO</name>
<keyword evidence="1" id="KW-0732">Signal</keyword>
<reference evidence="2 3" key="1">
    <citation type="submission" date="2024-07" db="EMBL/GenBank/DDBJ databases">
        <title>Section-level genome sequencing and comparative genomics of Aspergillus sections Usti and Cavernicolus.</title>
        <authorList>
            <consortium name="Lawrence Berkeley National Laboratory"/>
            <person name="Nybo J.L."/>
            <person name="Vesth T.C."/>
            <person name="Theobald S."/>
            <person name="Frisvad J.C."/>
            <person name="Larsen T.O."/>
            <person name="Kjaerboelling I."/>
            <person name="Rothschild-Mancinelli K."/>
            <person name="Lyhne E.K."/>
            <person name="Kogle M.E."/>
            <person name="Barry K."/>
            <person name="Clum A."/>
            <person name="Na H."/>
            <person name="Ledsgaard L."/>
            <person name="Lin J."/>
            <person name="Lipzen A."/>
            <person name="Kuo A."/>
            <person name="Riley R."/>
            <person name="Mondo S."/>
            <person name="LaButti K."/>
            <person name="Haridas S."/>
            <person name="Pangalinan J."/>
            <person name="Salamov A.A."/>
            <person name="Simmons B.A."/>
            <person name="Magnuson J.K."/>
            <person name="Chen J."/>
            <person name="Drula E."/>
            <person name="Henrissat B."/>
            <person name="Wiebenga A."/>
            <person name="Lubbers R.J."/>
            <person name="Gomes A.C."/>
            <person name="Makela M.R."/>
            <person name="Stajich J."/>
            <person name="Grigoriev I.V."/>
            <person name="Mortensen U.H."/>
            <person name="De vries R.P."/>
            <person name="Baker S.E."/>
            <person name="Andersen M.R."/>
        </authorList>
    </citation>
    <scope>NUCLEOTIDE SEQUENCE [LARGE SCALE GENOMIC DNA]</scope>
    <source>
        <strain evidence="2 3">CBS 600.67</strain>
    </source>
</reference>
<sequence>MLSNVVIMIIVIVACLSATALGAGIASHLAVHENQLPVYDFPHEQREYMQSIRRNYIETLLGGARRFSVQPPRQVMESVVRESM</sequence>
<feature type="signal peptide" evidence="1">
    <location>
        <begin position="1"/>
        <end position="22"/>
    </location>
</feature>
<dbReference type="EMBL" id="JBFXLS010000075">
    <property type="protein sequence ID" value="KAL2819661.1"/>
    <property type="molecule type" value="Genomic_DNA"/>
</dbReference>
<accession>A0ABR4HVZ1</accession>
<protein>
    <submittedName>
        <fullName evidence="2">Uncharacterized protein</fullName>
    </submittedName>
</protein>
<dbReference type="Proteomes" id="UP001610335">
    <property type="component" value="Unassembled WGS sequence"/>
</dbReference>